<evidence type="ECO:0000256" key="10">
    <source>
        <dbReference type="ARBA" id="ARBA00048679"/>
    </source>
</evidence>
<dbReference type="PROSITE" id="PS00109">
    <property type="entry name" value="PROTEIN_KINASE_TYR"/>
    <property type="match status" value="1"/>
</dbReference>
<reference evidence="12 13" key="1">
    <citation type="submission" date="2018-06" db="EMBL/GenBank/DDBJ databases">
        <title>Extensive metabolic versatility and redundancy in microbially diverse, dynamic hydrothermal sediments.</title>
        <authorList>
            <person name="Dombrowski N."/>
            <person name="Teske A."/>
            <person name="Baker B.J."/>
        </authorList>
    </citation>
    <scope>NUCLEOTIDE SEQUENCE [LARGE SCALE GENOMIC DNA]</scope>
    <source>
        <strain evidence="12">B30_G17</strain>
    </source>
</reference>
<evidence type="ECO:0000256" key="2">
    <source>
        <dbReference type="ARBA" id="ARBA00012513"/>
    </source>
</evidence>
<dbReference type="PANTHER" id="PTHR12209:SF0">
    <property type="entry name" value="EKC_KEOPS COMPLEX SUBUNIT TP53RK"/>
    <property type="match status" value="1"/>
</dbReference>
<dbReference type="SUPFAM" id="SSF56112">
    <property type="entry name" value="Protein kinase-like (PK-like)"/>
    <property type="match status" value="1"/>
</dbReference>
<dbReference type="InterPro" id="IPR008266">
    <property type="entry name" value="Tyr_kinase_AS"/>
</dbReference>
<keyword evidence="5" id="KW-0819">tRNA processing</keyword>
<accession>A0A497EW83</accession>
<evidence type="ECO:0000313" key="13">
    <source>
        <dbReference type="Proteomes" id="UP000281962"/>
    </source>
</evidence>
<evidence type="ECO:0000256" key="5">
    <source>
        <dbReference type="ARBA" id="ARBA00022694"/>
    </source>
</evidence>
<dbReference type="InterPro" id="IPR011009">
    <property type="entry name" value="Kinase-like_dom_sf"/>
</dbReference>
<evidence type="ECO:0000256" key="8">
    <source>
        <dbReference type="ARBA" id="ARBA00022840"/>
    </source>
</evidence>
<keyword evidence="3" id="KW-0723">Serine/threonine-protein kinase</keyword>
<sequence>MKLIKKGAEAYLYLDDWYGIKVIRKVRISKQYRVKIFDNYLRKSRTLNEAKLLFSAKSIGVPVPAVFDVDVTNSTIIMEFIPGVLLRDYLPQASNKELRQLFEVIGKYVGLLHSNGIFHGDLTTSNMILCNGKPFLIDFGLGGFSKEIEHLGVDIHLMLRALESTHYKVINECFSAFIKGYSQVFNKYNLVLRKVKEIRLRGRYVIERRVKK</sequence>
<proteinExistence type="inferred from homology"/>
<dbReference type="Gene3D" id="3.30.200.20">
    <property type="entry name" value="Phosphorylase Kinase, domain 1"/>
    <property type="match status" value="1"/>
</dbReference>
<evidence type="ECO:0000256" key="6">
    <source>
        <dbReference type="ARBA" id="ARBA00022741"/>
    </source>
</evidence>
<evidence type="ECO:0000256" key="9">
    <source>
        <dbReference type="ARBA" id="ARBA00047899"/>
    </source>
</evidence>
<dbReference type="EC" id="2.7.11.1" evidence="2"/>
<protein>
    <recommendedName>
        <fullName evidence="2">non-specific serine/threonine protein kinase</fullName>
        <ecNumber evidence="2">2.7.11.1</ecNumber>
    </recommendedName>
</protein>
<dbReference type="InterPro" id="IPR022495">
    <property type="entry name" value="Bud32"/>
</dbReference>
<keyword evidence="8" id="KW-0067">ATP-binding</keyword>
<comment type="catalytic activity">
    <reaction evidence="10">
        <text>L-seryl-[protein] + ATP = O-phospho-L-seryl-[protein] + ADP + H(+)</text>
        <dbReference type="Rhea" id="RHEA:17989"/>
        <dbReference type="Rhea" id="RHEA-COMP:9863"/>
        <dbReference type="Rhea" id="RHEA-COMP:11604"/>
        <dbReference type="ChEBI" id="CHEBI:15378"/>
        <dbReference type="ChEBI" id="CHEBI:29999"/>
        <dbReference type="ChEBI" id="CHEBI:30616"/>
        <dbReference type="ChEBI" id="CHEBI:83421"/>
        <dbReference type="ChEBI" id="CHEBI:456216"/>
        <dbReference type="EC" id="2.7.11.1"/>
    </reaction>
</comment>
<dbReference type="EMBL" id="QMQY01000003">
    <property type="protein sequence ID" value="RLE51416.1"/>
    <property type="molecule type" value="Genomic_DNA"/>
</dbReference>
<feature type="domain" description="Protein kinase" evidence="11">
    <location>
        <begin position="1"/>
        <end position="212"/>
    </location>
</feature>
<dbReference type="GO" id="GO:0004674">
    <property type="term" value="F:protein serine/threonine kinase activity"/>
    <property type="evidence" value="ECO:0007669"/>
    <property type="project" value="UniProtKB-KW"/>
</dbReference>
<keyword evidence="6" id="KW-0547">Nucleotide-binding</keyword>
<dbReference type="NCBIfam" id="NF011463">
    <property type="entry name" value="PRK14879.1-4"/>
    <property type="match status" value="1"/>
</dbReference>
<dbReference type="Proteomes" id="UP000281962">
    <property type="component" value="Unassembled WGS sequence"/>
</dbReference>
<organism evidence="12 13">
    <name type="scientific">Thermoproteota archaeon</name>
    <dbReference type="NCBI Taxonomy" id="2056631"/>
    <lineage>
        <taxon>Archaea</taxon>
        <taxon>Thermoproteota</taxon>
    </lineage>
</organism>
<evidence type="ECO:0000259" key="11">
    <source>
        <dbReference type="PROSITE" id="PS50011"/>
    </source>
</evidence>
<comment type="catalytic activity">
    <reaction evidence="9">
        <text>L-threonyl-[protein] + ATP = O-phospho-L-threonyl-[protein] + ADP + H(+)</text>
        <dbReference type="Rhea" id="RHEA:46608"/>
        <dbReference type="Rhea" id="RHEA-COMP:11060"/>
        <dbReference type="Rhea" id="RHEA-COMP:11605"/>
        <dbReference type="ChEBI" id="CHEBI:15378"/>
        <dbReference type="ChEBI" id="CHEBI:30013"/>
        <dbReference type="ChEBI" id="CHEBI:30616"/>
        <dbReference type="ChEBI" id="CHEBI:61977"/>
        <dbReference type="ChEBI" id="CHEBI:456216"/>
        <dbReference type="EC" id="2.7.11.1"/>
    </reaction>
</comment>
<comment type="caution">
    <text evidence="12">The sequence shown here is derived from an EMBL/GenBank/DDBJ whole genome shotgun (WGS) entry which is preliminary data.</text>
</comment>
<dbReference type="PANTHER" id="PTHR12209">
    <property type="entry name" value="NON-SPECIFIC SERINE/THREONINE PROTEIN KINASE"/>
    <property type="match status" value="1"/>
</dbReference>
<dbReference type="Pfam" id="PF01163">
    <property type="entry name" value="RIO1"/>
    <property type="match status" value="1"/>
</dbReference>
<dbReference type="NCBIfam" id="NF011462">
    <property type="entry name" value="PRK14879.1-3"/>
    <property type="match status" value="1"/>
</dbReference>
<keyword evidence="4" id="KW-0808">Transferase</keyword>
<dbReference type="Gene3D" id="1.10.510.10">
    <property type="entry name" value="Transferase(Phosphotransferase) domain 1"/>
    <property type="match status" value="1"/>
</dbReference>
<dbReference type="AlphaFoldDB" id="A0A497EW83"/>
<dbReference type="InterPro" id="IPR018934">
    <property type="entry name" value="RIO_dom"/>
</dbReference>
<dbReference type="GO" id="GO:0005524">
    <property type="term" value="F:ATP binding"/>
    <property type="evidence" value="ECO:0007669"/>
    <property type="project" value="UniProtKB-KW"/>
</dbReference>
<gene>
    <name evidence="12" type="ORF">DRJ21_00180</name>
</gene>
<evidence type="ECO:0000256" key="4">
    <source>
        <dbReference type="ARBA" id="ARBA00022679"/>
    </source>
</evidence>
<evidence type="ECO:0000256" key="1">
    <source>
        <dbReference type="ARBA" id="ARBA00010630"/>
    </source>
</evidence>
<dbReference type="PROSITE" id="PS50011">
    <property type="entry name" value="PROTEIN_KINASE_DOM"/>
    <property type="match status" value="1"/>
</dbReference>
<evidence type="ECO:0000256" key="7">
    <source>
        <dbReference type="ARBA" id="ARBA00022777"/>
    </source>
</evidence>
<evidence type="ECO:0000256" key="3">
    <source>
        <dbReference type="ARBA" id="ARBA00022527"/>
    </source>
</evidence>
<dbReference type="NCBIfam" id="NF011460">
    <property type="entry name" value="PRK14879.1-1"/>
    <property type="match status" value="1"/>
</dbReference>
<comment type="similarity">
    <text evidence="1">Belongs to the protein kinase superfamily. BUD32 family.</text>
</comment>
<evidence type="ECO:0000313" key="12">
    <source>
        <dbReference type="EMBL" id="RLE51416.1"/>
    </source>
</evidence>
<keyword evidence="7 12" id="KW-0418">Kinase</keyword>
<dbReference type="InterPro" id="IPR000719">
    <property type="entry name" value="Prot_kinase_dom"/>
</dbReference>
<name>A0A497EW83_9CREN</name>
<dbReference type="NCBIfam" id="TIGR03724">
    <property type="entry name" value="arch_bud32"/>
    <property type="match status" value="1"/>
</dbReference>
<dbReference type="GO" id="GO:0008033">
    <property type="term" value="P:tRNA processing"/>
    <property type="evidence" value="ECO:0007669"/>
    <property type="project" value="UniProtKB-KW"/>
</dbReference>
<dbReference type="GO" id="GO:0005829">
    <property type="term" value="C:cytosol"/>
    <property type="evidence" value="ECO:0007669"/>
    <property type="project" value="TreeGrafter"/>
</dbReference>